<keyword evidence="2" id="KW-0812">Transmembrane</keyword>
<evidence type="ECO:0008006" key="5">
    <source>
        <dbReference type="Google" id="ProtNLM"/>
    </source>
</evidence>
<dbReference type="InterPro" id="IPR029058">
    <property type="entry name" value="AB_hydrolase_fold"/>
</dbReference>
<dbReference type="EMBL" id="JALJAT010000006">
    <property type="protein sequence ID" value="KAK4468445.1"/>
    <property type="molecule type" value="Genomic_DNA"/>
</dbReference>
<keyword evidence="2" id="KW-1133">Transmembrane helix</keyword>
<protein>
    <recommendedName>
        <fullName evidence="5">NDRG4 protein (S33 family)</fullName>
    </recommendedName>
</protein>
<reference evidence="3" key="2">
    <citation type="journal article" date="2023" name="Infect Dis Poverty">
        <title>Chromosome-scale genome of the human blood fluke Schistosoma mekongi and its implications for public health.</title>
        <authorList>
            <person name="Zhou M."/>
            <person name="Xu L."/>
            <person name="Xu D."/>
            <person name="Chen W."/>
            <person name="Khan J."/>
            <person name="Hu Y."/>
            <person name="Huang H."/>
            <person name="Wei H."/>
            <person name="Zhang Y."/>
            <person name="Chusongsang P."/>
            <person name="Tanasarnprasert K."/>
            <person name="Hu X."/>
            <person name="Limpanont Y."/>
            <person name="Lv Z."/>
        </authorList>
    </citation>
    <scope>NUCLEOTIDE SEQUENCE</scope>
    <source>
        <strain evidence="3">LV_2022a</strain>
    </source>
</reference>
<dbReference type="Proteomes" id="UP001292079">
    <property type="component" value="Unassembled WGS sequence"/>
</dbReference>
<gene>
    <name evidence="3" type="ORF">MN116_007651</name>
</gene>
<sequence length="479" mass="54239">MKVLFKCQVMNFNFVIYRCMRAPTYFRKSYKFLILLVWFGSSMGVVILLHFNMDCPDVNFHGIELQSQEKGDNKQHSFCAVRTANLEEHEILTSSGLYQRVYVQPNKNKTALITYHDIGTNHTSFLSLFNNPEMRVITEHFTVYHICAPGHHENATNISFGVIPKITPLSPNDEPGQDQVLLSQPDIQKQRQSISSVSGSRGSIFEAVRRRSSLLLNRSRYPNMDQLADMITSVLVHFGINYFLGFGMGAGSNILARYALRYPDQVLGLFLINPNASTHGYYQWFRNVWSDLPALERGVLTDNLMSQLEAHWFGYGLVENVDVANFYESLTRSLNPANLAGYIRSYVDRTPLPLVRPIGPPMPDAQTNPNEEPSVILTEVCLVTGDRAAELSRALADMNGRMDPKRTQFLMMPDCTGMVMEENPNKLIMNFLHFLRSIGLVVNLTPEKMRQQATYLQQSMLEGLPETCLPAKLVVGPEV</sequence>
<dbReference type="Pfam" id="PF03096">
    <property type="entry name" value="Ndr"/>
    <property type="match status" value="2"/>
</dbReference>
<comment type="caution">
    <text evidence="3">The sequence shown here is derived from an EMBL/GenBank/DDBJ whole genome shotgun (WGS) entry which is preliminary data.</text>
</comment>
<evidence type="ECO:0000313" key="4">
    <source>
        <dbReference type="Proteomes" id="UP001292079"/>
    </source>
</evidence>
<keyword evidence="2" id="KW-0472">Membrane</keyword>
<feature type="transmembrane region" description="Helical" evidence="2">
    <location>
        <begin position="30"/>
        <end position="51"/>
    </location>
</feature>
<reference evidence="3" key="1">
    <citation type="submission" date="2022-04" db="EMBL/GenBank/DDBJ databases">
        <authorList>
            <person name="Xu L."/>
            <person name="Lv Z."/>
        </authorList>
    </citation>
    <scope>NUCLEOTIDE SEQUENCE</scope>
    <source>
        <strain evidence="3">LV_2022a</strain>
    </source>
</reference>
<evidence type="ECO:0000313" key="3">
    <source>
        <dbReference type="EMBL" id="KAK4468445.1"/>
    </source>
</evidence>
<evidence type="ECO:0000256" key="1">
    <source>
        <dbReference type="ARBA" id="ARBA00005598"/>
    </source>
</evidence>
<organism evidence="3 4">
    <name type="scientific">Schistosoma mekongi</name>
    <name type="common">Parasitic worm</name>
    <dbReference type="NCBI Taxonomy" id="38744"/>
    <lineage>
        <taxon>Eukaryota</taxon>
        <taxon>Metazoa</taxon>
        <taxon>Spiralia</taxon>
        <taxon>Lophotrochozoa</taxon>
        <taxon>Platyhelminthes</taxon>
        <taxon>Trematoda</taxon>
        <taxon>Digenea</taxon>
        <taxon>Strigeidida</taxon>
        <taxon>Schistosomatoidea</taxon>
        <taxon>Schistosomatidae</taxon>
        <taxon>Schistosoma</taxon>
    </lineage>
</organism>
<dbReference type="InterPro" id="IPR004142">
    <property type="entry name" value="NDRG"/>
</dbReference>
<proteinExistence type="inferred from homology"/>
<comment type="similarity">
    <text evidence="1">Belongs to the NDRG family.</text>
</comment>
<dbReference type="PANTHER" id="PTHR11034">
    <property type="entry name" value="N-MYC DOWNSTREAM REGULATED"/>
    <property type="match status" value="1"/>
</dbReference>
<dbReference type="AlphaFoldDB" id="A0AAE2D301"/>
<name>A0AAE2D301_SCHME</name>
<dbReference type="SUPFAM" id="SSF53474">
    <property type="entry name" value="alpha/beta-Hydrolases"/>
    <property type="match status" value="1"/>
</dbReference>
<accession>A0AAE2D301</accession>
<evidence type="ECO:0000256" key="2">
    <source>
        <dbReference type="SAM" id="Phobius"/>
    </source>
</evidence>
<keyword evidence="4" id="KW-1185">Reference proteome</keyword>
<dbReference type="Gene3D" id="3.40.50.1820">
    <property type="entry name" value="alpha/beta hydrolase"/>
    <property type="match status" value="1"/>
</dbReference>